<organism evidence="1">
    <name type="scientific">Rhizophora mucronata</name>
    <name type="common">Asiatic mangrove</name>
    <dbReference type="NCBI Taxonomy" id="61149"/>
    <lineage>
        <taxon>Eukaryota</taxon>
        <taxon>Viridiplantae</taxon>
        <taxon>Streptophyta</taxon>
        <taxon>Embryophyta</taxon>
        <taxon>Tracheophyta</taxon>
        <taxon>Spermatophyta</taxon>
        <taxon>Magnoliopsida</taxon>
        <taxon>eudicotyledons</taxon>
        <taxon>Gunneridae</taxon>
        <taxon>Pentapetalae</taxon>
        <taxon>rosids</taxon>
        <taxon>fabids</taxon>
        <taxon>Malpighiales</taxon>
        <taxon>Rhizophoraceae</taxon>
        <taxon>Rhizophora</taxon>
    </lineage>
</organism>
<evidence type="ECO:0000313" key="1">
    <source>
        <dbReference type="EMBL" id="MBW86962.1"/>
    </source>
</evidence>
<reference evidence="1" key="1">
    <citation type="submission" date="2018-02" db="EMBL/GenBank/DDBJ databases">
        <title>Rhizophora mucronata_Transcriptome.</title>
        <authorList>
            <person name="Meera S.P."/>
            <person name="Sreeshan A."/>
            <person name="Augustine A."/>
        </authorList>
    </citation>
    <scope>NUCLEOTIDE SEQUENCE</scope>
    <source>
        <tissue evidence="1">Leaf</tissue>
    </source>
</reference>
<accession>A0A2P2J0H7</accession>
<name>A0A2P2J0H7_RHIMU</name>
<dbReference type="AlphaFoldDB" id="A0A2P2J0H7"/>
<sequence length="18" mass="2176">MSFYMVKHPLRVLGMTKH</sequence>
<protein>
    <submittedName>
        <fullName evidence="1">Uncharacterized protein</fullName>
    </submittedName>
</protein>
<dbReference type="EMBL" id="GGEC01006479">
    <property type="protein sequence ID" value="MBW86962.1"/>
    <property type="molecule type" value="Transcribed_RNA"/>
</dbReference>
<proteinExistence type="predicted"/>